<dbReference type="EMBL" id="FOTB01000004">
    <property type="protein sequence ID" value="SFK81665.1"/>
    <property type="molecule type" value="Genomic_DNA"/>
</dbReference>
<dbReference type="GO" id="GO:0065002">
    <property type="term" value="P:intracellular protein transmembrane transport"/>
    <property type="evidence" value="ECO:0007669"/>
    <property type="project" value="TreeGrafter"/>
</dbReference>
<feature type="transmembrane region" description="Helical" evidence="5">
    <location>
        <begin position="106"/>
        <end position="128"/>
    </location>
</feature>
<dbReference type="GO" id="GO:0043953">
    <property type="term" value="P:protein transport by the Tat complex"/>
    <property type="evidence" value="ECO:0007669"/>
    <property type="project" value="UniProtKB-UniRule"/>
</dbReference>
<sequence length="287" mass="32680">MDPYEDLSISPVHKRTKENDNGNKNPSAGGAGGDPGGPGKPEKWEEEDPFEPLTEQLEALRSLLIKSAVTLALWFVVIFFTVEWWFPFVSKGYEIVMMGPFEVIRFYVRTAAAIALGVSIPFILYYLWQYVRKVTGLGGMKVNIKMLRGSVPMMIGLFLGGLAFGYFVVHPISYFFLMQMGEQNFDVLVTADEYMSFLLMSTIPMGLIFQLPMVVLFLNHIELLDSALMIKFRKYSYFGLMVLTALIAPPDLFTHIIILSPMIVLYEFSIILVKRKEKREARKEGRE</sequence>
<keyword evidence="5" id="KW-0811">Translocation</keyword>
<organism evidence="8 10">
    <name type="scientific">Salinicoccus halodurans</name>
    <dbReference type="NCBI Taxonomy" id="407035"/>
    <lineage>
        <taxon>Bacteria</taxon>
        <taxon>Bacillati</taxon>
        <taxon>Bacillota</taxon>
        <taxon>Bacilli</taxon>
        <taxon>Bacillales</taxon>
        <taxon>Staphylococcaceae</taxon>
        <taxon>Salinicoccus</taxon>
    </lineage>
</organism>
<feature type="transmembrane region" description="Helical" evidence="5">
    <location>
        <begin position="63"/>
        <end position="86"/>
    </location>
</feature>
<dbReference type="Proteomes" id="UP000183090">
    <property type="component" value="Unassembled WGS sequence"/>
</dbReference>
<accession>A0A0F7HKU2</accession>
<evidence type="ECO:0000256" key="2">
    <source>
        <dbReference type="ARBA" id="ARBA00022692"/>
    </source>
</evidence>
<evidence type="ECO:0000256" key="5">
    <source>
        <dbReference type="HAMAP-Rule" id="MF_00902"/>
    </source>
</evidence>
<keyword evidence="5" id="KW-1003">Cell membrane</keyword>
<keyword evidence="4 5" id="KW-0472">Membrane</keyword>
<dbReference type="HAMAP" id="MF_00902">
    <property type="entry name" value="TatC"/>
    <property type="match status" value="1"/>
</dbReference>
<dbReference type="RefSeq" id="WP_046789566.1">
    <property type="nucleotide sequence ID" value="NZ_CP011366.1"/>
</dbReference>
<reference evidence="9" key="2">
    <citation type="submission" date="2015-04" db="EMBL/GenBank/DDBJ databases">
        <title>Complete genome sequence of Salinicoccus halodurans strain H3B36, isolated from the Qaidam basin of China.</title>
        <authorList>
            <person name="Ma Y."/>
            <person name="Jiang K."/>
            <person name="Xue Y."/>
        </authorList>
    </citation>
    <scope>NUCLEOTIDE SEQUENCE [LARGE SCALE GENOMIC DNA]</scope>
    <source>
        <strain evidence="9">H3B36</strain>
    </source>
</reference>
<feature type="transmembrane region" description="Helical" evidence="5">
    <location>
        <begin position="255"/>
        <end position="273"/>
    </location>
</feature>
<dbReference type="PRINTS" id="PR01840">
    <property type="entry name" value="TATCFAMILY"/>
</dbReference>
<evidence type="ECO:0000256" key="3">
    <source>
        <dbReference type="ARBA" id="ARBA00022989"/>
    </source>
</evidence>
<dbReference type="EMBL" id="CP011366">
    <property type="protein sequence ID" value="AKG73376.1"/>
    <property type="molecule type" value="Genomic_DNA"/>
</dbReference>
<reference evidence="8 10" key="3">
    <citation type="submission" date="2016-10" db="EMBL/GenBank/DDBJ databases">
        <authorList>
            <person name="Varghese N."/>
            <person name="Submissions S."/>
        </authorList>
    </citation>
    <scope>NUCLEOTIDE SEQUENCE [LARGE SCALE GENOMIC DNA]</scope>
    <source>
        <strain evidence="8 10">CGMCC 1.6501</strain>
    </source>
</reference>
<keyword evidence="3 5" id="KW-1133">Transmembrane helix</keyword>
<dbReference type="GO" id="GO:0009977">
    <property type="term" value="F:proton motive force dependent protein transmembrane transporter activity"/>
    <property type="evidence" value="ECO:0007669"/>
    <property type="project" value="TreeGrafter"/>
</dbReference>
<protein>
    <recommendedName>
        <fullName evidence="5">Sec-independent protein translocase protein TatC</fullName>
    </recommendedName>
</protein>
<dbReference type="PROSITE" id="PS01218">
    <property type="entry name" value="TATC"/>
    <property type="match status" value="1"/>
</dbReference>
<feature type="transmembrane region" description="Helical" evidence="5">
    <location>
        <begin position="197"/>
        <end position="220"/>
    </location>
</feature>
<dbReference type="AlphaFoldDB" id="A0A0F7HKU2"/>
<keyword evidence="5" id="KW-0653">Protein transport</keyword>
<dbReference type="InterPro" id="IPR002033">
    <property type="entry name" value="TatC"/>
</dbReference>
<proteinExistence type="inferred from homology"/>
<dbReference type="Pfam" id="PF00902">
    <property type="entry name" value="TatC"/>
    <property type="match status" value="1"/>
</dbReference>
<feature type="compositionally biased region" description="Gly residues" evidence="6">
    <location>
        <begin position="29"/>
        <end position="39"/>
    </location>
</feature>
<dbReference type="KEGG" id="shv:AAT16_03555"/>
<evidence type="ECO:0000256" key="1">
    <source>
        <dbReference type="ARBA" id="ARBA00004141"/>
    </source>
</evidence>
<comment type="similarity">
    <text evidence="5">Belongs to the TatC family.</text>
</comment>
<gene>
    <name evidence="5" type="primary">tatC</name>
    <name evidence="7" type="ORF">AAT16_03555</name>
    <name evidence="8" type="ORF">SAMN05216235_1808</name>
</gene>
<evidence type="ECO:0000256" key="6">
    <source>
        <dbReference type="SAM" id="MobiDB-lite"/>
    </source>
</evidence>
<dbReference type="GO" id="GO:0033281">
    <property type="term" value="C:TAT protein transport complex"/>
    <property type="evidence" value="ECO:0007669"/>
    <property type="project" value="UniProtKB-UniRule"/>
</dbReference>
<keyword evidence="9" id="KW-1185">Reference proteome</keyword>
<evidence type="ECO:0000313" key="8">
    <source>
        <dbReference type="EMBL" id="SFK81665.1"/>
    </source>
</evidence>
<evidence type="ECO:0000313" key="10">
    <source>
        <dbReference type="Proteomes" id="UP000183090"/>
    </source>
</evidence>
<evidence type="ECO:0000256" key="4">
    <source>
        <dbReference type="ARBA" id="ARBA00023136"/>
    </source>
</evidence>
<evidence type="ECO:0000313" key="7">
    <source>
        <dbReference type="EMBL" id="AKG73376.1"/>
    </source>
</evidence>
<feature type="region of interest" description="Disordered" evidence="6">
    <location>
        <begin position="1"/>
        <end position="48"/>
    </location>
</feature>
<evidence type="ECO:0000313" key="9">
    <source>
        <dbReference type="Proteomes" id="UP000034029"/>
    </source>
</evidence>
<comment type="function">
    <text evidence="5">Part of the twin-arginine translocation (Tat) system that transports large folded proteins containing a characteristic twin-arginine motif in their signal peptide across membranes.</text>
</comment>
<keyword evidence="2 5" id="KW-0812">Transmembrane</keyword>
<reference evidence="7 9" key="1">
    <citation type="journal article" date="2015" name="Int. J. Syst. Evol. Microbiol.">
        <title>Complete genome sequence of Salinicoccus halodurans H3B36, isolated from the Qaidam Basin in China.</title>
        <authorList>
            <person name="Jiang K."/>
            <person name="Xue Y."/>
            <person name="Ma Y."/>
        </authorList>
    </citation>
    <scope>NUCLEOTIDE SEQUENCE [LARGE SCALE GENOMIC DNA]</scope>
    <source>
        <strain evidence="7 9">H3B36</strain>
    </source>
</reference>
<comment type="subunit">
    <text evidence="5">Forms a complex with TatA.</text>
</comment>
<feature type="transmembrane region" description="Helical" evidence="5">
    <location>
        <begin position="232"/>
        <end position="249"/>
    </location>
</feature>
<feature type="transmembrane region" description="Helical" evidence="5">
    <location>
        <begin position="149"/>
        <end position="177"/>
    </location>
</feature>
<dbReference type="PANTHER" id="PTHR30371:SF4">
    <property type="entry name" value="SEC-INDEPENDENT PROTEIN TRANSLOCASE PROTEIN TATCD"/>
    <property type="match status" value="1"/>
</dbReference>
<name>A0A0F7HKU2_9STAP</name>
<dbReference type="InterPro" id="IPR019820">
    <property type="entry name" value="Sec-indep_translocase_CS"/>
</dbReference>
<dbReference type="PANTHER" id="PTHR30371">
    <property type="entry name" value="SEC-INDEPENDENT PROTEIN TRANSLOCASE PROTEIN TATC"/>
    <property type="match status" value="1"/>
</dbReference>
<dbReference type="Proteomes" id="UP000034029">
    <property type="component" value="Chromosome"/>
</dbReference>
<keyword evidence="5" id="KW-0813">Transport</keyword>
<comment type="subcellular location">
    <subcellularLocation>
        <location evidence="5">Cell membrane</location>
        <topology evidence="5">Multi-pass membrane protein</topology>
    </subcellularLocation>
    <subcellularLocation>
        <location evidence="1">Membrane</location>
        <topology evidence="1">Multi-pass membrane protein</topology>
    </subcellularLocation>
</comment>
<dbReference type="OrthoDB" id="9777044at2"/>